<sequence>MRGSFGADIAIGHDSTDRHLRPMVLDTFGIPSETGVNLKFDTGCNNFDQQGGQDQGNILLDFSDPSAELMRFMERRQQRHQLASSI</sequence>
<name>A0A9W6YT76_AMBMO</name>
<accession>A0A9W6YT76</accession>
<dbReference type="AlphaFoldDB" id="A0A9W6YT76"/>
<gene>
    <name evidence="1" type="ORF">Amon01_000176400</name>
</gene>
<keyword evidence="2" id="KW-1185">Reference proteome</keyword>
<evidence type="ECO:0000313" key="1">
    <source>
        <dbReference type="EMBL" id="GMG21148.1"/>
    </source>
</evidence>
<protein>
    <submittedName>
        <fullName evidence="1">Unnamed protein product</fullName>
    </submittedName>
</protein>
<reference evidence="1" key="1">
    <citation type="submission" date="2023-04" db="EMBL/GenBank/DDBJ databases">
        <title>Ambrosiozyma monospora NBRC 1965.</title>
        <authorList>
            <person name="Ichikawa N."/>
            <person name="Sato H."/>
            <person name="Tonouchi N."/>
        </authorList>
    </citation>
    <scope>NUCLEOTIDE SEQUENCE</scope>
    <source>
        <strain evidence="1">NBRC 1965</strain>
    </source>
</reference>
<dbReference type="Proteomes" id="UP001165063">
    <property type="component" value="Unassembled WGS sequence"/>
</dbReference>
<dbReference type="EMBL" id="BSXU01000570">
    <property type="protein sequence ID" value="GMG21148.1"/>
    <property type="molecule type" value="Genomic_DNA"/>
</dbReference>
<evidence type="ECO:0000313" key="2">
    <source>
        <dbReference type="Proteomes" id="UP001165063"/>
    </source>
</evidence>
<organism evidence="1 2">
    <name type="scientific">Ambrosiozyma monospora</name>
    <name type="common">Yeast</name>
    <name type="synonym">Endomycopsis monosporus</name>
    <dbReference type="NCBI Taxonomy" id="43982"/>
    <lineage>
        <taxon>Eukaryota</taxon>
        <taxon>Fungi</taxon>
        <taxon>Dikarya</taxon>
        <taxon>Ascomycota</taxon>
        <taxon>Saccharomycotina</taxon>
        <taxon>Pichiomycetes</taxon>
        <taxon>Pichiales</taxon>
        <taxon>Pichiaceae</taxon>
        <taxon>Ambrosiozyma</taxon>
    </lineage>
</organism>
<comment type="caution">
    <text evidence="1">The sequence shown here is derived from an EMBL/GenBank/DDBJ whole genome shotgun (WGS) entry which is preliminary data.</text>
</comment>
<proteinExistence type="predicted"/>